<dbReference type="Proteomes" id="UP001221411">
    <property type="component" value="Unassembled WGS sequence"/>
</dbReference>
<accession>A0ABT5EDE2</accession>
<evidence type="ECO:0000256" key="1">
    <source>
        <dbReference type="SAM" id="Phobius"/>
    </source>
</evidence>
<gene>
    <name evidence="2" type="ORF">POL67_00640</name>
</gene>
<keyword evidence="1" id="KW-1133">Transmembrane helix</keyword>
<comment type="caution">
    <text evidence="2">The sequence shown here is derived from an EMBL/GenBank/DDBJ whole genome shotgun (WGS) entry which is preliminary data.</text>
</comment>
<feature type="transmembrane region" description="Helical" evidence="1">
    <location>
        <begin position="52"/>
        <end position="69"/>
    </location>
</feature>
<name>A0ABT5EDE2_9BACT</name>
<protein>
    <recommendedName>
        <fullName evidence="4">DUF3592 domain-containing protein</fullName>
    </recommendedName>
</protein>
<organism evidence="2 3">
    <name type="scientific">Polyangium mundeleinium</name>
    <dbReference type="NCBI Taxonomy" id="2995306"/>
    <lineage>
        <taxon>Bacteria</taxon>
        <taxon>Pseudomonadati</taxon>
        <taxon>Myxococcota</taxon>
        <taxon>Polyangia</taxon>
        <taxon>Polyangiales</taxon>
        <taxon>Polyangiaceae</taxon>
        <taxon>Polyangium</taxon>
    </lineage>
</organism>
<dbReference type="RefSeq" id="WP_271914330.1">
    <property type="nucleotide sequence ID" value="NZ_JAQNDO010000001.1"/>
</dbReference>
<evidence type="ECO:0000313" key="2">
    <source>
        <dbReference type="EMBL" id="MDC0739830.1"/>
    </source>
</evidence>
<sequence>MDLPTPPNPGRTTQLVLGAVFTGLGALLLLAGLAQLLFFWNRTPRGLTIEPIVLPMGLILTVVGARFLVRELGARWLAKNGLDAQAEVLRVDHTGEVVDRQQVVCKVGLRVHMPGQPPYDVSIRWLMGPYDGLRLIPGKYVNVKVSPKDRMHVAPA</sequence>
<keyword evidence="3" id="KW-1185">Reference proteome</keyword>
<reference evidence="2 3" key="1">
    <citation type="submission" date="2022-11" db="EMBL/GenBank/DDBJ databases">
        <title>Minimal conservation of predation-associated metabolite biosynthetic gene clusters underscores biosynthetic potential of Myxococcota including descriptions for ten novel species: Archangium lansinium sp. nov., Myxococcus landrumus sp. nov., Nannocystis bai.</title>
        <authorList>
            <person name="Ahearne A."/>
            <person name="Stevens C."/>
            <person name="Dowd S."/>
        </authorList>
    </citation>
    <scope>NUCLEOTIDE SEQUENCE [LARGE SCALE GENOMIC DNA]</scope>
    <source>
        <strain evidence="2 3">RJM3</strain>
    </source>
</reference>
<evidence type="ECO:0008006" key="4">
    <source>
        <dbReference type="Google" id="ProtNLM"/>
    </source>
</evidence>
<keyword evidence="1" id="KW-0472">Membrane</keyword>
<feature type="transmembrane region" description="Helical" evidence="1">
    <location>
        <begin position="15"/>
        <end position="40"/>
    </location>
</feature>
<dbReference type="EMBL" id="JAQNDO010000001">
    <property type="protein sequence ID" value="MDC0739830.1"/>
    <property type="molecule type" value="Genomic_DNA"/>
</dbReference>
<proteinExistence type="predicted"/>
<evidence type="ECO:0000313" key="3">
    <source>
        <dbReference type="Proteomes" id="UP001221411"/>
    </source>
</evidence>
<keyword evidence="1" id="KW-0812">Transmembrane</keyword>